<feature type="chain" id="PRO_5016390171" evidence="1">
    <location>
        <begin position="23"/>
        <end position="221"/>
    </location>
</feature>
<keyword evidence="1" id="KW-0732">Signal</keyword>
<dbReference type="STRING" id="1280837.A0A316V9G5"/>
<dbReference type="PANTHER" id="PTHR11362">
    <property type="entry name" value="PHOSPHATIDYLETHANOLAMINE-BINDING PROTEIN"/>
    <property type="match status" value="1"/>
</dbReference>
<protein>
    <submittedName>
        <fullName evidence="2">PEBP-like protein</fullName>
    </submittedName>
</protein>
<accession>A0A316V9G5</accession>
<sequence length="221" mass="24119">MFFARSALVAFVAATASSLTAANPISLEARTPTFDGKCIALSSASLAAENKAIRNAYIVPDVYNSFDPKTTVALYYNEKFVPYGDKLTATQTLLQPNVYFPAPEGDQGDKYTVIINDPDVPLGITHPTFLHWIKKGLTPNCQTPASDSGQDVRIYISPTPPPVLAPTEHRYTISILREPKEGYNPSALKYLTELITFDVNEYEKNTGAKLVGSTYFLGSAT</sequence>
<dbReference type="Gene3D" id="3.90.280.10">
    <property type="entry name" value="PEBP-like"/>
    <property type="match status" value="1"/>
</dbReference>
<name>A0A316V9G5_9BASI</name>
<dbReference type="GeneID" id="37020998"/>
<evidence type="ECO:0000313" key="2">
    <source>
        <dbReference type="EMBL" id="PWN34140.1"/>
    </source>
</evidence>
<dbReference type="Pfam" id="PF01161">
    <property type="entry name" value="PBP"/>
    <property type="match status" value="1"/>
</dbReference>
<dbReference type="InterPro" id="IPR036610">
    <property type="entry name" value="PEBP-like_sf"/>
</dbReference>
<dbReference type="SUPFAM" id="SSF49777">
    <property type="entry name" value="PEBP-like"/>
    <property type="match status" value="1"/>
</dbReference>
<dbReference type="InterPro" id="IPR008914">
    <property type="entry name" value="PEBP"/>
</dbReference>
<dbReference type="GO" id="GO:0030414">
    <property type="term" value="F:peptidase inhibitor activity"/>
    <property type="evidence" value="ECO:0007669"/>
    <property type="project" value="TreeGrafter"/>
</dbReference>
<dbReference type="InParanoid" id="A0A316V9G5"/>
<dbReference type="PANTHER" id="PTHR11362:SF148">
    <property type="entry name" value="CARBOXYPEPTIDASE Y INHIBITOR"/>
    <property type="match status" value="1"/>
</dbReference>
<proteinExistence type="predicted"/>
<dbReference type="Proteomes" id="UP000245771">
    <property type="component" value="Unassembled WGS sequence"/>
</dbReference>
<gene>
    <name evidence="2" type="ORF">FA14DRAFT_161651</name>
</gene>
<feature type="signal peptide" evidence="1">
    <location>
        <begin position="1"/>
        <end position="22"/>
    </location>
</feature>
<keyword evidence="3" id="KW-1185">Reference proteome</keyword>
<reference evidence="2 3" key="1">
    <citation type="journal article" date="2018" name="Mol. Biol. Evol.">
        <title>Broad Genomic Sampling Reveals a Smut Pathogenic Ancestry of the Fungal Clade Ustilaginomycotina.</title>
        <authorList>
            <person name="Kijpornyongpan T."/>
            <person name="Mondo S.J."/>
            <person name="Barry K."/>
            <person name="Sandor L."/>
            <person name="Lee J."/>
            <person name="Lipzen A."/>
            <person name="Pangilinan J."/>
            <person name="LaButti K."/>
            <person name="Hainaut M."/>
            <person name="Henrissat B."/>
            <person name="Grigoriev I.V."/>
            <person name="Spatafora J.W."/>
            <person name="Aime M.C."/>
        </authorList>
    </citation>
    <scope>NUCLEOTIDE SEQUENCE [LARGE SCALE GENOMIC DNA]</scope>
    <source>
        <strain evidence="2 3">MCA 3882</strain>
    </source>
</reference>
<dbReference type="GO" id="GO:0046578">
    <property type="term" value="P:regulation of Ras protein signal transduction"/>
    <property type="evidence" value="ECO:0007669"/>
    <property type="project" value="TreeGrafter"/>
</dbReference>
<organism evidence="2 3">
    <name type="scientific">Meira miltonrushii</name>
    <dbReference type="NCBI Taxonomy" id="1280837"/>
    <lineage>
        <taxon>Eukaryota</taxon>
        <taxon>Fungi</taxon>
        <taxon>Dikarya</taxon>
        <taxon>Basidiomycota</taxon>
        <taxon>Ustilaginomycotina</taxon>
        <taxon>Exobasidiomycetes</taxon>
        <taxon>Exobasidiales</taxon>
        <taxon>Brachybasidiaceae</taxon>
        <taxon>Meira</taxon>
    </lineage>
</organism>
<dbReference type="RefSeq" id="XP_025354442.1">
    <property type="nucleotide sequence ID" value="XM_025499217.1"/>
</dbReference>
<evidence type="ECO:0000313" key="3">
    <source>
        <dbReference type="Proteomes" id="UP000245771"/>
    </source>
</evidence>
<dbReference type="AlphaFoldDB" id="A0A316V9G5"/>
<dbReference type="InterPro" id="IPR035810">
    <property type="entry name" value="PEBP_euk"/>
</dbReference>
<dbReference type="GO" id="GO:0005543">
    <property type="term" value="F:phospholipid binding"/>
    <property type="evidence" value="ECO:0007669"/>
    <property type="project" value="TreeGrafter"/>
</dbReference>
<dbReference type="EMBL" id="KZ819604">
    <property type="protein sequence ID" value="PWN34140.1"/>
    <property type="molecule type" value="Genomic_DNA"/>
</dbReference>
<dbReference type="OrthoDB" id="2506647at2759"/>
<evidence type="ECO:0000256" key="1">
    <source>
        <dbReference type="SAM" id="SignalP"/>
    </source>
</evidence>
<dbReference type="GO" id="GO:0030162">
    <property type="term" value="P:regulation of proteolysis"/>
    <property type="evidence" value="ECO:0007669"/>
    <property type="project" value="TreeGrafter"/>
</dbReference>